<evidence type="ECO:0000256" key="3">
    <source>
        <dbReference type="ARBA" id="ARBA00005119"/>
    </source>
</evidence>
<evidence type="ECO:0000313" key="20">
    <source>
        <dbReference type="Proteomes" id="UP000724874"/>
    </source>
</evidence>
<keyword evidence="7" id="KW-0444">Lipid biosynthesis</keyword>
<accession>A0A9P5TRC7</accession>
<feature type="compositionally biased region" description="Basic and acidic residues" evidence="17">
    <location>
        <begin position="66"/>
        <end position="79"/>
    </location>
</feature>
<gene>
    <name evidence="19" type="ORF">CPB84DRAFT_1881699</name>
</gene>
<keyword evidence="8 16" id="KW-0808">Transferase</keyword>
<evidence type="ECO:0000256" key="13">
    <source>
        <dbReference type="ARBA" id="ARBA00023136"/>
    </source>
</evidence>
<reference evidence="19" key="1">
    <citation type="submission" date="2020-11" db="EMBL/GenBank/DDBJ databases">
        <authorList>
            <consortium name="DOE Joint Genome Institute"/>
            <person name="Ahrendt S."/>
            <person name="Riley R."/>
            <person name="Andreopoulos W."/>
            <person name="LaButti K."/>
            <person name="Pangilinan J."/>
            <person name="Ruiz-duenas F.J."/>
            <person name="Barrasa J.M."/>
            <person name="Sanchez-Garcia M."/>
            <person name="Camarero S."/>
            <person name="Miyauchi S."/>
            <person name="Serrano A."/>
            <person name="Linde D."/>
            <person name="Babiker R."/>
            <person name="Drula E."/>
            <person name="Ayuso-Fernandez I."/>
            <person name="Pacheco R."/>
            <person name="Padilla G."/>
            <person name="Ferreira P."/>
            <person name="Barriuso J."/>
            <person name="Kellner H."/>
            <person name="Castanera R."/>
            <person name="Alfaro M."/>
            <person name="Ramirez L."/>
            <person name="Pisabarro A.G."/>
            <person name="Kuo A."/>
            <person name="Tritt A."/>
            <person name="Lipzen A."/>
            <person name="He G."/>
            <person name="Yan M."/>
            <person name="Ng V."/>
            <person name="Cullen D."/>
            <person name="Martin F."/>
            <person name="Rosso M.-N."/>
            <person name="Henrissat B."/>
            <person name="Hibbett D."/>
            <person name="Martinez A.T."/>
            <person name="Grigoriev I.V."/>
        </authorList>
    </citation>
    <scope>NUCLEOTIDE SEQUENCE</scope>
    <source>
        <strain evidence="19">AH 44721</strain>
    </source>
</reference>
<dbReference type="GO" id="GO:0005789">
    <property type="term" value="C:endoplasmic reticulum membrane"/>
    <property type="evidence" value="ECO:0007669"/>
    <property type="project" value="TreeGrafter"/>
</dbReference>
<feature type="compositionally biased region" description="Polar residues" evidence="17">
    <location>
        <begin position="93"/>
        <end position="108"/>
    </location>
</feature>
<dbReference type="PANTHER" id="PTHR13773:SF8">
    <property type="entry name" value="PHOSPHATIDATE CYTIDYLYLTRANSFERASE, PHOTORECEPTOR-SPECIFIC"/>
    <property type="match status" value="1"/>
</dbReference>
<dbReference type="OrthoDB" id="10260889at2759"/>
<feature type="transmembrane region" description="Helical" evidence="18">
    <location>
        <begin position="282"/>
        <end position="299"/>
    </location>
</feature>
<evidence type="ECO:0000256" key="17">
    <source>
        <dbReference type="SAM" id="MobiDB-lite"/>
    </source>
</evidence>
<protein>
    <recommendedName>
        <fullName evidence="6 16">Phosphatidate cytidylyltransferase</fullName>
        <ecNumber evidence="6 16">2.7.7.41</ecNumber>
    </recommendedName>
</protein>
<evidence type="ECO:0000256" key="4">
    <source>
        <dbReference type="ARBA" id="ARBA00005189"/>
    </source>
</evidence>
<dbReference type="GO" id="GO:0008654">
    <property type="term" value="P:phospholipid biosynthetic process"/>
    <property type="evidence" value="ECO:0007669"/>
    <property type="project" value="UniProtKB-KW"/>
</dbReference>
<evidence type="ECO:0000256" key="8">
    <source>
        <dbReference type="ARBA" id="ARBA00022679"/>
    </source>
</evidence>
<comment type="similarity">
    <text evidence="5 16">Belongs to the CDS family.</text>
</comment>
<keyword evidence="20" id="KW-1185">Reference proteome</keyword>
<comment type="pathway">
    <text evidence="3 16">Phospholipid metabolism; CDP-diacylglycerol biosynthesis; CDP-diacylglycerol from sn-glycerol 3-phosphate: step 3/3.</text>
</comment>
<comment type="catalytic activity">
    <reaction evidence="1 16">
        <text>a 1,2-diacyl-sn-glycero-3-phosphate + CTP + H(+) = a CDP-1,2-diacyl-sn-glycerol + diphosphate</text>
        <dbReference type="Rhea" id="RHEA:16229"/>
        <dbReference type="ChEBI" id="CHEBI:15378"/>
        <dbReference type="ChEBI" id="CHEBI:33019"/>
        <dbReference type="ChEBI" id="CHEBI:37563"/>
        <dbReference type="ChEBI" id="CHEBI:58332"/>
        <dbReference type="ChEBI" id="CHEBI:58608"/>
        <dbReference type="EC" id="2.7.7.41"/>
    </reaction>
</comment>
<evidence type="ECO:0000256" key="2">
    <source>
        <dbReference type="ARBA" id="ARBA00004141"/>
    </source>
</evidence>
<dbReference type="EMBL" id="JADNYJ010000018">
    <property type="protein sequence ID" value="KAF8906506.1"/>
    <property type="molecule type" value="Genomic_DNA"/>
</dbReference>
<evidence type="ECO:0000256" key="12">
    <source>
        <dbReference type="ARBA" id="ARBA00023098"/>
    </source>
</evidence>
<dbReference type="Proteomes" id="UP000724874">
    <property type="component" value="Unassembled WGS sequence"/>
</dbReference>
<feature type="transmembrane region" description="Helical" evidence="18">
    <location>
        <begin position="242"/>
        <end position="262"/>
    </location>
</feature>
<evidence type="ECO:0000256" key="18">
    <source>
        <dbReference type="SAM" id="Phobius"/>
    </source>
</evidence>
<comment type="caution">
    <text evidence="19">The sequence shown here is derived from an EMBL/GenBank/DDBJ whole genome shotgun (WGS) entry which is preliminary data.</text>
</comment>
<dbReference type="InterPro" id="IPR000374">
    <property type="entry name" value="PC_trans"/>
</dbReference>
<evidence type="ECO:0000313" key="19">
    <source>
        <dbReference type="EMBL" id="KAF8906506.1"/>
    </source>
</evidence>
<evidence type="ECO:0000256" key="5">
    <source>
        <dbReference type="ARBA" id="ARBA00010185"/>
    </source>
</evidence>
<feature type="region of interest" description="Disordered" evidence="17">
    <location>
        <begin position="1"/>
        <end position="108"/>
    </location>
</feature>
<keyword evidence="11 18" id="KW-1133">Transmembrane helix</keyword>
<dbReference type="InterPro" id="IPR016720">
    <property type="entry name" value="PC_Trfase_euk"/>
</dbReference>
<dbReference type="PROSITE" id="PS01315">
    <property type="entry name" value="CDS"/>
    <property type="match status" value="1"/>
</dbReference>
<keyword evidence="15" id="KW-1208">Phospholipid metabolism</keyword>
<feature type="transmembrane region" description="Helical" evidence="18">
    <location>
        <begin position="445"/>
        <end position="467"/>
    </location>
</feature>
<comment type="subcellular location">
    <subcellularLocation>
        <location evidence="2">Membrane</location>
        <topology evidence="2">Multi-pass membrane protein</topology>
    </subcellularLocation>
</comment>
<feature type="compositionally biased region" description="Basic and acidic residues" evidence="17">
    <location>
        <begin position="33"/>
        <end position="47"/>
    </location>
</feature>
<organism evidence="19 20">
    <name type="scientific">Gymnopilus junonius</name>
    <name type="common">Spectacular rustgill mushroom</name>
    <name type="synonym">Gymnopilus spectabilis subsp. junonius</name>
    <dbReference type="NCBI Taxonomy" id="109634"/>
    <lineage>
        <taxon>Eukaryota</taxon>
        <taxon>Fungi</taxon>
        <taxon>Dikarya</taxon>
        <taxon>Basidiomycota</taxon>
        <taxon>Agaricomycotina</taxon>
        <taxon>Agaricomycetes</taxon>
        <taxon>Agaricomycetidae</taxon>
        <taxon>Agaricales</taxon>
        <taxon>Agaricineae</taxon>
        <taxon>Hymenogastraceae</taxon>
        <taxon>Gymnopilus</taxon>
    </lineage>
</organism>
<keyword evidence="9 16" id="KW-0812">Transmembrane</keyword>
<evidence type="ECO:0000256" key="16">
    <source>
        <dbReference type="RuleBase" id="RU003938"/>
    </source>
</evidence>
<sequence length="553" mass="62579">MSRFDDQSSRTIFASKTAYDGLKVDSGEESEEERPSDIDRGTERESVPLEPVKMSKSAVKKAQRLARIEEKQRQKELKTQLKRASSEALSDEIMNSSASHEPVTMTNEQDLQPARLPSLEHEPAVEFRNVVTEVEVEQNGIMHPLNYYTLKQPLQLCLPTTQDAEKSKKRQNALTRTLWTFIMIGGFIVLLLLGHAYMILLVMLCQTLVYREVTALFSLKTATPQSQDSEPLKGKDPWSKTLNWYFFAVTNYFLYGESIIYYFKHVVFADANLLPFATNHRMISFTLYTIGFMGFVMSLKKGYLKQQFSLFCWVHMSLLLIVVSRSHLVLGPCIFVICNDIFAYVWGVTIGRTPLIKLSPKKTVEGFVGAFISTVIFGTLWGSYFMRFDYMICPVHDLGVNAWSSMSCTPNPIFVWRTLNLWPPFSTFLSTLTGYSVKTISYVPYQLHLLILSCFASLVAPFGGFFASGFKRAFNIKDFGHSIPGHGGMTDRMDCQFLMGVFTYVYYSSLIRVHQVTVGGILQTVVSGLSVDQQLELICDLKSYLEGQGVAVP</sequence>
<dbReference type="GO" id="GO:0004605">
    <property type="term" value="F:phosphatidate cytidylyltransferase activity"/>
    <property type="evidence" value="ECO:0007669"/>
    <property type="project" value="UniProtKB-EC"/>
</dbReference>
<evidence type="ECO:0000256" key="7">
    <source>
        <dbReference type="ARBA" id="ARBA00022516"/>
    </source>
</evidence>
<feature type="transmembrane region" description="Helical" evidence="18">
    <location>
        <begin position="334"/>
        <end position="355"/>
    </location>
</feature>
<dbReference type="EC" id="2.7.7.41" evidence="6 16"/>
<evidence type="ECO:0000256" key="14">
    <source>
        <dbReference type="ARBA" id="ARBA00023209"/>
    </source>
</evidence>
<keyword evidence="14" id="KW-0594">Phospholipid biosynthesis</keyword>
<evidence type="ECO:0000256" key="11">
    <source>
        <dbReference type="ARBA" id="ARBA00022989"/>
    </source>
</evidence>
<feature type="transmembrane region" description="Helical" evidence="18">
    <location>
        <begin position="178"/>
        <end position="204"/>
    </location>
</feature>
<evidence type="ECO:0000256" key="9">
    <source>
        <dbReference type="ARBA" id="ARBA00022692"/>
    </source>
</evidence>
<dbReference type="AlphaFoldDB" id="A0A9P5TRC7"/>
<feature type="transmembrane region" description="Helical" evidence="18">
    <location>
        <begin position="367"/>
        <end position="386"/>
    </location>
</feature>
<evidence type="ECO:0000256" key="1">
    <source>
        <dbReference type="ARBA" id="ARBA00001698"/>
    </source>
</evidence>
<keyword evidence="13 18" id="KW-0472">Membrane</keyword>
<keyword evidence="10 16" id="KW-0548">Nucleotidyltransferase</keyword>
<proteinExistence type="inferred from homology"/>
<evidence type="ECO:0000256" key="15">
    <source>
        <dbReference type="ARBA" id="ARBA00023264"/>
    </source>
</evidence>
<dbReference type="Pfam" id="PF01148">
    <property type="entry name" value="CTP_transf_1"/>
    <property type="match status" value="1"/>
</dbReference>
<comment type="pathway">
    <text evidence="4">Lipid metabolism.</text>
</comment>
<name>A0A9P5TRC7_GYMJU</name>
<keyword evidence="12" id="KW-0443">Lipid metabolism</keyword>
<evidence type="ECO:0000256" key="10">
    <source>
        <dbReference type="ARBA" id="ARBA00022695"/>
    </source>
</evidence>
<dbReference type="PANTHER" id="PTHR13773">
    <property type="entry name" value="PHOSPHATIDATE CYTIDYLYLTRANSFERASE"/>
    <property type="match status" value="1"/>
</dbReference>
<evidence type="ECO:0000256" key="6">
    <source>
        <dbReference type="ARBA" id="ARBA00012487"/>
    </source>
</evidence>